<dbReference type="AlphaFoldDB" id="A0A8J6BRL0"/>
<protein>
    <submittedName>
        <fullName evidence="1">Uncharacterized protein</fullName>
    </submittedName>
</protein>
<evidence type="ECO:0000313" key="2">
    <source>
        <dbReference type="Proteomes" id="UP000729402"/>
    </source>
</evidence>
<reference evidence="1" key="2">
    <citation type="submission" date="2021-02" db="EMBL/GenBank/DDBJ databases">
        <authorList>
            <person name="Kimball J.A."/>
            <person name="Haas M.W."/>
            <person name="Macchietto M."/>
            <person name="Kono T."/>
            <person name="Duquette J."/>
            <person name="Shao M."/>
        </authorList>
    </citation>
    <scope>NUCLEOTIDE SEQUENCE</scope>
    <source>
        <tissue evidence="1">Fresh leaf tissue</tissue>
    </source>
</reference>
<proteinExistence type="predicted"/>
<organism evidence="1 2">
    <name type="scientific">Zizania palustris</name>
    <name type="common">Northern wild rice</name>
    <dbReference type="NCBI Taxonomy" id="103762"/>
    <lineage>
        <taxon>Eukaryota</taxon>
        <taxon>Viridiplantae</taxon>
        <taxon>Streptophyta</taxon>
        <taxon>Embryophyta</taxon>
        <taxon>Tracheophyta</taxon>
        <taxon>Spermatophyta</taxon>
        <taxon>Magnoliopsida</taxon>
        <taxon>Liliopsida</taxon>
        <taxon>Poales</taxon>
        <taxon>Poaceae</taxon>
        <taxon>BOP clade</taxon>
        <taxon>Oryzoideae</taxon>
        <taxon>Oryzeae</taxon>
        <taxon>Zizaniinae</taxon>
        <taxon>Zizania</taxon>
    </lineage>
</organism>
<dbReference type="EMBL" id="JAAALK010000082">
    <property type="protein sequence ID" value="KAG8088438.1"/>
    <property type="molecule type" value="Genomic_DNA"/>
</dbReference>
<keyword evidence="2" id="KW-1185">Reference proteome</keyword>
<name>A0A8J6BRL0_ZIZPA</name>
<sequence length="151" mass="17071">MQTFPIFGNVMDDQLPELNEKITKRRTKHKKNPPVAQRFNMMIKRDGVPIQIKARWRMDQMNDLSCTSHFTSFSKTDSEVLAKIAKHSGVVLDESESEISANIDFLKAKEIAHALLCVSKQKTNDKQNVLLTKDVVEDDILDSTILVGDVG</sequence>
<dbReference type="Proteomes" id="UP000729402">
    <property type="component" value="Unassembled WGS sequence"/>
</dbReference>
<reference evidence="1" key="1">
    <citation type="journal article" date="2021" name="bioRxiv">
        <title>Whole Genome Assembly and Annotation of Northern Wild Rice, Zizania palustris L., Supports a Whole Genome Duplication in the Zizania Genus.</title>
        <authorList>
            <person name="Haas M."/>
            <person name="Kono T."/>
            <person name="Macchietto M."/>
            <person name="Millas R."/>
            <person name="McGilp L."/>
            <person name="Shao M."/>
            <person name="Duquette J."/>
            <person name="Hirsch C.N."/>
            <person name="Kimball J."/>
        </authorList>
    </citation>
    <scope>NUCLEOTIDE SEQUENCE</scope>
    <source>
        <tissue evidence="1">Fresh leaf tissue</tissue>
    </source>
</reference>
<gene>
    <name evidence="1" type="ORF">GUJ93_ZPchr0010g7913</name>
</gene>
<comment type="caution">
    <text evidence="1">The sequence shown here is derived from an EMBL/GenBank/DDBJ whole genome shotgun (WGS) entry which is preliminary data.</text>
</comment>
<accession>A0A8J6BRL0</accession>
<evidence type="ECO:0000313" key="1">
    <source>
        <dbReference type="EMBL" id="KAG8088438.1"/>
    </source>
</evidence>